<comment type="subcellular location">
    <subcellularLocation>
        <location evidence="1">Cell membrane</location>
        <topology evidence="1">Multi-pass membrane protein</topology>
    </subcellularLocation>
</comment>
<evidence type="ECO:0000259" key="9">
    <source>
        <dbReference type="PROSITE" id="PS50893"/>
    </source>
</evidence>
<keyword evidence="2 8" id="KW-0812">Transmembrane</keyword>
<dbReference type="Gene3D" id="3.40.50.300">
    <property type="entry name" value="P-loop containing nucleotide triphosphate hydrolases"/>
    <property type="match status" value="2"/>
</dbReference>
<dbReference type="Gene3D" id="1.20.1560.10">
    <property type="entry name" value="ABC transporter type 1, transmembrane domain"/>
    <property type="match status" value="2"/>
</dbReference>
<evidence type="ECO:0000313" key="12">
    <source>
        <dbReference type="Proteomes" id="UP001500621"/>
    </source>
</evidence>
<feature type="transmembrane region" description="Helical" evidence="8">
    <location>
        <begin position="157"/>
        <end position="178"/>
    </location>
</feature>
<evidence type="ECO:0000256" key="5">
    <source>
        <dbReference type="ARBA" id="ARBA00022989"/>
    </source>
</evidence>
<evidence type="ECO:0000256" key="3">
    <source>
        <dbReference type="ARBA" id="ARBA00022741"/>
    </source>
</evidence>
<feature type="transmembrane region" description="Helical" evidence="8">
    <location>
        <begin position="608"/>
        <end position="626"/>
    </location>
</feature>
<dbReference type="CDD" id="cd18584">
    <property type="entry name" value="ABC_6TM_AarD_CydD"/>
    <property type="match status" value="1"/>
</dbReference>
<evidence type="ECO:0000256" key="7">
    <source>
        <dbReference type="SAM" id="MobiDB-lite"/>
    </source>
</evidence>
<dbReference type="RefSeq" id="WP_345271968.1">
    <property type="nucleotide sequence ID" value="NZ_BAABIM010000005.1"/>
</dbReference>
<dbReference type="InterPro" id="IPR039421">
    <property type="entry name" value="Type_1_exporter"/>
</dbReference>
<protein>
    <submittedName>
        <fullName evidence="11">Thiol reductant ABC exporter subunit CydD</fullName>
    </submittedName>
</protein>
<feature type="domain" description="ABC transmembrane type-1" evidence="10">
    <location>
        <begin position="577"/>
        <end position="761"/>
    </location>
</feature>
<dbReference type="CDD" id="cd03228">
    <property type="entry name" value="ABCC_MRP_Like"/>
    <property type="match status" value="1"/>
</dbReference>
<dbReference type="InterPro" id="IPR017871">
    <property type="entry name" value="ABC_transporter-like_CS"/>
</dbReference>
<dbReference type="PROSITE" id="PS50893">
    <property type="entry name" value="ABC_TRANSPORTER_2"/>
    <property type="match status" value="2"/>
</dbReference>
<feature type="transmembrane region" description="Helical" evidence="8">
    <location>
        <begin position="805"/>
        <end position="826"/>
    </location>
</feature>
<accession>A0ABP8X104</accession>
<keyword evidence="5 8" id="KW-1133">Transmembrane helix</keyword>
<dbReference type="NCBIfam" id="TIGR02857">
    <property type="entry name" value="CydD"/>
    <property type="match status" value="1"/>
</dbReference>
<dbReference type="PROSITE" id="PS00211">
    <property type="entry name" value="ABC_TRANSPORTER_1"/>
    <property type="match status" value="2"/>
</dbReference>
<evidence type="ECO:0000259" key="10">
    <source>
        <dbReference type="PROSITE" id="PS50929"/>
    </source>
</evidence>
<sequence>MPRPLDPRLLPHLRPATRPLAVVVLGQVLTGGLVVAQAFAVTALVTRLLADPTGTGWLDAAGWVLGVLAARAAVGVLVELAAIRAAARVGRHLRSLVLEAGLQQRPGVPPPGELALLATRGVAAVEPYLTRYLPALVVAVVLPPLTVLAIASQDLPAALVVLVTLPLVPVFAALVGLATRDRAEQQWRALSQLSGHFLDVVRGLPTLVAHRRAGAQSQLVRAVTERYRVASRHVLRLAFASSAVLELVATLSVALVAVTVGLRLADGGLGLSTALVVLLLAPEAYWPLRRVGAEFHAAAEGTATFEAIEALRTQSTALDPGGPARSEPHGDLHLDDVTLRWPGRTAPAVAGLSATVPAHGLTALTGPSGCGKSTVLAALLGELPVESGRVRVGEHALGAIDPEVWRAHVAHLEQRPWLRDATVAENLRVARHTATDDELRAALARVRLDLTLDLRLTEDGAGLSAGQRARLGLARVLVADRRYVLLDEPTAHLDAGTEAVLVRVIQELARESCVVVVAHRPALVAAADVVVELMAPEPPSPAPAEHAAHAPGRTTTVRPAATLPPARPAAHTGARLAAASLLATLAAASGVALTATAGWLIARSAEQPPVLTLMVAIVGVRTFGIARPVLRYAERLLSHDTALRLLAERRAQVYDDLVPLVPGALGRRRGDLLASVVDDVDALLDRQLRVRQPLVTWLGTSALAAGVLTLWSVPAAAVVLLAAAGSGLLAWVTARLGARRRAVAAVEARALLSRRVLESLTDAAPLRRWQAASSAFAGVEEAGALLHRATGSTGRWLAVARGLPLLGAGLALGAVAAAVAPALAAGALAPPVAALLVLVPLALAEVVTPVADAGALGVTTRAAADRLESLARTPPAVRETEHPAALPASTEVRLHRVRAGWPGAASTEPVTLGLGPGDAVAVVGPSGSGKSTLAAVLLRFLAPRTGTHTVGGTDVAGLRADDVREVVGLLDDDPYLFASTLAENVRLARPGADDDEVEASLRAARLGPWLDSLPDGLGTRLGSGGDDVSGGERARIGLARLLLADHPVLVLDEPTAHLDTATAREVTGQVLEDRAGRAVVWITHVEDGLEHVDHVLRLGGSAPPEPLQPPAPTSATGRPAGFRPR</sequence>
<dbReference type="InterPro" id="IPR003593">
    <property type="entry name" value="AAA+_ATPase"/>
</dbReference>
<dbReference type="SUPFAM" id="SSF90123">
    <property type="entry name" value="ABC transporter transmembrane region"/>
    <property type="match status" value="2"/>
</dbReference>
<keyword evidence="3" id="KW-0547">Nucleotide-binding</keyword>
<evidence type="ECO:0000256" key="6">
    <source>
        <dbReference type="ARBA" id="ARBA00023136"/>
    </source>
</evidence>
<feature type="region of interest" description="Disordered" evidence="7">
    <location>
        <begin position="1098"/>
        <end position="1125"/>
    </location>
</feature>
<dbReference type="InterPro" id="IPR014216">
    <property type="entry name" value="ABC_transptr_CydD"/>
</dbReference>
<dbReference type="EMBL" id="BAABIM010000005">
    <property type="protein sequence ID" value="GAA4698878.1"/>
    <property type="molecule type" value="Genomic_DNA"/>
</dbReference>
<evidence type="ECO:0000313" key="11">
    <source>
        <dbReference type="EMBL" id="GAA4698878.1"/>
    </source>
</evidence>
<feature type="transmembrane region" description="Helical" evidence="8">
    <location>
        <begin position="694"/>
        <end position="711"/>
    </location>
</feature>
<dbReference type="InterPro" id="IPR036640">
    <property type="entry name" value="ABC1_TM_sf"/>
</dbReference>
<dbReference type="PANTHER" id="PTHR24221">
    <property type="entry name" value="ATP-BINDING CASSETTE SUB-FAMILY B"/>
    <property type="match status" value="1"/>
</dbReference>
<dbReference type="InterPro" id="IPR003439">
    <property type="entry name" value="ABC_transporter-like_ATP-bd"/>
</dbReference>
<feature type="transmembrane region" description="Helical" evidence="8">
    <location>
        <begin position="717"/>
        <end position="734"/>
    </location>
</feature>
<dbReference type="InterPro" id="IPR027417">
    <property type="entry name" value="P-loop_NTPase"/>
</dbReference>
<dbReference type="PANTHER" id="PTHR24221:SF590">
    <property type="entry name" value="COMPONENT LINKED WITH THE ASSEMBLY OF CYTOCHROME' TRANSPORT TRANSMEMBRANE ATP-BINDING PROTEIN ABC TRANSPORTER CYDD-RELATED"/>
    <property type="match status" value="1"/>
</dbReference>
<dbReference type="NCBIfam" id="TIGR02868">
    <property type="entry name" value="CydC"/>
    <property type="match status" value="1"/>
</dbReference>
<dbReference type="InterPro" id="IPR011527">
    <property type="entry name" value="ABC1_TM_dom"/>
</dbReference>
<proteinExistence type="predicted"/>
<organism evidence="11 12">
    <name type="scientific">Nocardioides nanhaiensis</name>
    <dbReference type="NCBI Taxonomy" id="1476871"/>
    <lineage>
        <taxon>Bacteria</taxon>
        <taxon>Bacillati</taxon>
        <taxon>Actinomycetota</taxon>
        <taxon>Actinomycetes</taxon>
        <taxon>Propionibacteriales</taxon>
        <taxon>Nocardioidaceae</taxon>
        <taxon>Nocardioides</taxon>
    </lineage>
</organism>
<evidence type="ECO:0000256" key="2">
    <source>
        <dbReference type="ARBA" id="ARBA00022692"/>
    </source>
</evidence>
<evidence type="ECO:0000256" key="8">
    <source>
        <dbReference type="SAM" id="Phobius"/>
    </source>
</evidence>
<dbReference type="Pfam" id="PF00005">
    <property type="entry name" value="ABC_tran"/>
    <property type="match status" value="2"/>
</dbReference>
<feature type="transmembrane region" description="Helical" evidence="8">
    <location>
        <begin position="237"/>
        <end position="262"/>
    </location>
</feature>
<dbReference type="Proteomes" id="UP001500621">
    <property type="component" value="Unassembled WGS sequence"/>
</dbReference>
<feature type="domain" description="ABC transporter" evidence="9">
    <location>
        <begin position="892"/>
        <end position="1125"/>
    </location>
</feature>
<feature type="transmembrane region" description="Helical" evidence="8">
    <location>
        <begin position="20"/>
        <end position="40"/>
    </location>
</feature>
<keyword evidence="12" id="KW-1185">Reference proteome</keyword>
<keyword evidence="6 8" id="KW-0472">Membrane</keyword>
<feature type="transmembrane region" description="Helical" evidence="8">
    <location>
        <begin position="132"/>
        <end position="151"/>
    </location>
</feature>
<dbReference type="PROSITE" id="PS50929">
    <property type="entry name" value="ABC_TM1F"/>
    <property type="match status" value="2"/>
</dbReference>
<dbReference type="Pfam" id="PF00664">
    <property type="entry name" value="ABC_membrane"/>
    <property type="match status" value="1"/>
</dbReference>
<keyword evidence="4" id="KW-0067">ATP-binding</keyword>
<evidence type="ECO:0000256" key="1">
    <source>
        <dbReference type="ARBA" id="ARBA00004651"/>
    </source>
</evidence>
<feature type="transmembrane region" description="Helical" evidence="8">
    <location>
        <begin position="268"/>
        <end position="286"/>
    </location>
</feature>
<name>A0ABP8X104_9ACTN</name>
<comment type="caution">
    <text evidence="11">The sequence shown here is derived from an EMBL/GenBank/DDBJ whole genome shotgun (WGS) entry which is preliminary data.</text>
</comment>
<dbReference type="SUPFAM" id="SSF52540">
    <property type="entry name" value="P-loop containing nucleoside triphosphate hydrolases"/>
    <property type="match status" value="2"/>
</dbReference>
<feature type="domain" description="ABC transmembrane type-1" evidence="10">
    <location>
        <begin position="21"/>
        <end position="300"/>
    </location>
</feature>
<feature type="domain" description="ABC transporter" evidence="9">
    <location>
        <begin position="332"/>
        <end position="560"/>
    </location>
</feature>
<dbReference type="InterPro" id="IPR014223">
    <property type="entry name" value="ABC_CydC/D"/>
</dbReference>
<dbReference type="SMART" id="SM00382">
    <property type="entry name" value="AAA"/>
    <property type="match status" value="2"/>
</dbReference>
<gene>
    <name evidence="11" type="primary">cydD</name>
    <name evidence="11" type="ORF">GCM10023226_41880</name>
</gene>
<feature type="compositionally biased region" description="Pro residues" evidence="7">
    <location>
        <begin position="1103"/>
        <end position="1112"/>
    </location>
</feature>
<feature type="transmembrane region" description="Helical" evidence="8">
    <location>
        <begin position="60"/>
        <end position="83"/>
    </location>
</feature>
<reference evidence="12" key="1">
    <citation type="journal article" date="2019" name="Int. J. Syst. Evol. Microbiol.">
        <title>The Global Catalogue of Microorganisms (GCM) 10K type strain sequencing project: providing services to taxonomists for standard genome sequencing and annotation.</title>
        <authorList>
            <consortium name="The Broad Institute Genomics Platform"/>
            <consortium name="The Broad Institute Genome Sequencing Center for Infectious Disease"/>
            <person name="Wu L."/>
            <person name="Ma J."/>
        </authorList>
    </citation>
    <scope>NUCLEOTIDE SEQUENCE [LARGE SCALE GENOMIC DNA]</scope>
    <source>
        <strain evidence="12">JCM 18127</strain>
    </source>
</reference>
<evidence type="ECO:0000256" key="4">
    <source>
        <dbReference type="ARBA" id="ARBA00022840"/>
    </source>
</evidence>
<feature type="transmembrane region" description="Helical" evidence="8">
    <location>
        <begin position="576"/>
        <end position="602"/>
    </location>
</feature>